<dbReference type="Pfam" id="PF01922">
    <property type="entry name" value="SRP19"/>
    <property type="match status" value="1"/>
</dbReference>
<sequence length="274" mass="30971">MSNRPVLEEIDDDDIDNLDMDIAQFDPTLNTPIAPLRPQPTVVRSQDQHQQQQYQAMPSLTDDVVNVDKKEIVDSNKFTDEDRIRLQSFQVLYPCYFDKNRSHKEGRRVSVDKAVVNPLAKTISDACRALHLNTFLELDKTHPQDFGNPGRVRILIKDKFEDGKVMDLRFTCKRSLLNAVASYLQAHPTTLSSIGPGSGIPLPQEYETGFEPLELPLVKGFRMNTIVPVHSSLTMKHPMTKSIYDPLPEQPSQGAIKPSTAPKQPKKKIMKIRG</sequence>
<keyword evidence="11" id="KW-1185">Reference proteome</keyword>
<gene>
    <name evidence="10" type="primary">SEC65</name>
    <name evidence="10" type="ORF">KQ657_004838</name>
</gene>
<keyword evidence="3" id="KW-0963">Cytoplasm</keyword>
<proteinExistence type="inferred from homology"/>
<evidence type="ECO:0000256" key="6">
    <source>
        <dbReference type="ARBA" id="ARBA00023274"/>
    </source>
</evidence>
<evidence type="ECO:0000256" key="5">
    <source>
        <dbReference type="ARBA" id="ARBA00023135"/>
    </source>
</evidence>
<dbReference type="EMBL" id="JAHMUF010000008">
    <property type="protein sequence ID" value="KAG7194130.1"/>
    <property type="molecule type" value="Genomic_DNA"/>
</dbReference>
<dbReference type="InterPro" id="IPR036521">
    <property type="entry name" value="SRP19-like_sf"/>
</dbReference>
<evidence type="ECO:0000313" key="10">
    <source>
        <dbReference type="EMBL" id="KAG7194130.1"/>
    </source>
</evidence>
<dbReference type="FunFam" id="3.30.56.30:FF:000003">
    <property type="entry name" value="Signal recognition particle SEC65 subunit"/>
    <property type="match status" value="1"/>
</dbReference>
<dbReference type="GO" id="GO:0008312">
    <property type="term" value="F:7S RNA binding"/>
    <property type="evidence" value="ECO:0007669"/>
    <property type="project" value="InterPro"/>
</dbReference>
<dbReference type="GeneID" id="66118212"/>
<dbReference type="Gene3D" id="3.30.56.30">
    <property type="entry name" value="Signal recognition particle, SRP19-like subunit"/>
    <property type="match status" value="1"/>
</dbReference>
<dbReference type="PANTHER" id="PTHR17453">
    <property type="entry name" value="SIGNAL RECOGNITION PARTICLE 19 KD PROTEIN"/>
    <property type="match status" value="1"/>
</dbReference>
<dbReference type="SUPFAM" id="SSF69695">
    <property type="entry name" value="SRP19"/>
    <property type="match status" value="1"/>
</dbReference>
<comment type="similarity">
    <text evidence="2">Belongs to the SRP19 family.</text>
</comment>
<evidence type="ECO:0000256" key="7">
    <source>
        <dbReference type="ARBA" id="ARBA00060225"/>
    </source>
</evidence>
<protein>
    <recommendedName>
        <fullName evidence="8">Signal recognition particle SEC65 subunit</fullName>
    </recommendedName>
</protein>
<evidence type="ECO:0000256" key="2">
    <source>
        <dbReference type="ARBA" id="ARBA00008910"/>
    </source>
</evidence>
<dbReference type="OrthoDB" id="2190947at2759"/>
<evidence type="ECO:0000256" key="3">
    <source>
        <dbReference type="ARBA" id="ARBA00022490"/>
    </source>
</evidence>
<reference evidence="10" key="1">
    <citation type="submission" date="2021-03" db="EMBL/GenBank/DDBJ databases">
        <authorList>
            <person name="Palmer J.M."/>
        </authorList>
    </citation>
    <scope>NUCLEOTIDE SEQUENCE</scope>
    <source>
        <strain evidence="10">ARV_011</strain>
    </source>
</reference>
<dbReference type="RefSeq" id="XP_043049677.1">
    <property type="nucleotide sequence ID" value="XM_043195504.1"/>
</dbReference>
<comment type="function">
    <text evidence="7">Signal-recognition-particle assembly has a crucial role in targeting secretory proteins to the rough endoplasmic reticulum membrane. It must be involved intimately in the translocation of a wide variety of protein substrates.</text>
</comment>
<evidence type="ECO:0000256" key="9">
    <source>
        <dbReference type="SAM" id="MobiDB-lite"/>
    </source>
</evidence>
<dbReference type="GO" id="GO:0006617">
    <property type="term" value="P:SRP-dependent cotranslational protein targeting to membrane, signal sequence recognition"/>
    <property type="evidence" value="ECO:0007669"/>
    <property type="project" value="TreeGrafter"/>
</dbReference>
<evidence type="ECO:0000256" key="8">
    <source>
        <dbReference type="ARBA" id="ARBA00068261"/>
    </source>
</evidence>
<dbReference type="PANTHER" id="PTHR17453:SF0">
    <property type="entry name" value="SIGNAL RECOGNITION PARTICLE 19 KDA PROTEIN"/>
    <property type="match status" value="1"/>
</dbReference>
<keyword evidence="6" id="KW-0687">Ribonucleoprotein</keyword>
<dbReference type="Proteomes" id="UP000790833">
    <property type="component" value="Unassembled WGS sequence"/>
</dbReference>
<dbReference type="GO" id="GO:0005786">
    <property type="term" value="C:signal recognition particle, endoplasmic reticulum targeting"/>
    <property type="evidence" value="ECO:0007669"/>
    <property type="project" value="UniProtKB-KW"/>
</dbReference>
<feature type="region of interest" description="Disordered" evidence="9">
    <location>
        <begin position="241"/>
        <end position="274"/>
    </location>
</feature>
<evidence type="ECO:0000313" key="11">
    <source>
        <dbReference type="Proteomes" id="UP000790833"/>
    </source>
</evidence>
<accession>A0A9P8AIW9</accession>
<evidence type="ECO:0000256" key="1">
    <source>
        <dbReference type="ARBA" id="ARBA00004496"/>
    </source>
</evidence>
<dbReference type="InterPro" id="IPR002778">
    <property type="entry name" value="Signal_recog_particle_SRP19"/>
</dbReference>
<feature type="compositionally biased region" description="Basic residues" evidence="9">
    <location>
        <begin position="264"/>
        <end position="274"/>
    </location>
</feature>
<keyword evidence="4" id="KW-0694">RNA-binding</keyword>
<organism evidence="10 11">
    <name type="scientific">Scheffersomyces spartinae</name>
    <dbReference type="NCBI Taxonomy" id="45513"/>
    <lineage>
        <taxon>Eukaryota</taxon>
        <taxon>Fungi</taxon>
        <taxon>Dikarya</taxon>
        <taxon>Ascomycota</taxon>
        <taxon>Saccharomycotina</taxon>
        <taxon>Pichiomycetes</taxon>
        <taxon>Debaryomycetaceae</taxon>
        <taxon>Scheffersomyces</taxon>
    </lineage>
</organism>
<comment type="subcellular location">
    <subcellularLocation>
        <location evidence="1">Cytoplasm</location>
    </subcellularLocation>
</comment>
<keyword evidence="5" id="KW-0733">Signal recognition particle</keyword>
<evidence type="ECO:0000256" key="4">
    <source>
        <dbReference type="ARBA" id="ARBA00022884"/>
    </source>
</evidence>
<dbReference type="AlphaFoldDB" id="A0A9P8AIW9"/>
<comment type="caution">
    <text evidence="10">The sequence shown here is derived from an EMBL/GenBank/DDBJ whole genome shotgun (WGS) entry which is preliminary data.</text>
</comment>
<name>A0A9P8AIW9_9ASCO</name>